<organism evidence="2 3">
    <name type="scientific">Candidatus Electrothrix marina</name>
    <dbReference type="NCBI Taxonomy" id="1859130"/>
    <lineage>
        <taxon>Bacteria</taxon>
        <taxon>Pseudomonadati</taxon>
        <taxon>Thermodesulfobacteriota</taxon>
        <taxon>Desulfobulbia</taxon>
        <taxon>Desulfobulbales</taxon>
        <taxon>Desulfobulbaceae</taxon>
        <taxon>Candidatus Electrothrix</taxon>
    </lineage>
</organism>
<dbReference type="EMBL" id="MTKR01000226">
    <property type="protein sequence ID" value="RWX49627.1"/>
    <property type="molecule type" value="Genomic_DNA"/>
</dbReference>
<evidence type="ECO:0000313" key="2">
    <source>
        <dbReference type="EMBL" id="RWX49627.1"/>
    </source>
</evidence>
<evidence type="ECO:0000259" key="1">
    <source>
        <dbReference type="Pfam" id="PF01368"/>
    </source>
</evidence>
<dbReference type="Pfam" id="PF01368">
    <property type="entry name" value="DHH"/>
    <property type="match status" value="1"/>
</dbReference>
<name>A0A444J9B1_9BACT</name>
<feature type="domain" description="DDH" evidence="1">
    <location>
        <begin position="1"/>
        <end position="33"/>
    </location>
</feature>
<dbReference type="InterPro" id="IPR001667">
    <property type="entry name" value="DDH_dom"/>
</dbReference>
<protein>
    <submittedName>
        <fullName evidence="2">DHH family</fullName>
    </submittedName>
</protein>
<dbReference type="SUPFAM" id="SSF64182">
    <property type="entry name" value="DHH phosphoesterases"/>
    <property type="match status" value="1"/>
</dbReference>
<reference evidence="2 3" key="1">
    <citation type="submission" date="2017-01" db="EMBL/GenBank/DDBJ databases">
        <title>The cable genome- insights into the physiology and evolution of filamentous bacteria capable of sulfide oxidation via long distance electron transfer.</title>
        <authorList>
            <person name="Schreiber L."/>
            <person name="Bjerg J.T."/>
            <person name="Boggild A."/>
            <person name="Van De Vossenberg J."/>
            <person name="Meysman F."/>
            <person name="Nielsen L.P."/>
            <person name="Schramm A."/>
            <person name="Kjeldsen K.U."/>
        </authorList>
    </citation>
    <scope>NUCLEOTIDE SEQUENCE [LARGE SCALE GENOMIC DNA]</scope>
    <source>
        <strain evidence="2">A3</strain>
    </source>
</reference>
<comment type="caution">
    <text evidence="2">The sequence shown here is derived from an EMBL/GenBank/DDBJ whole genome shotgun (WGS) entry which is preliminary data.</text>
</comment>
<dbReference type="Gene3D" id="3.90.1640.30">
    <property type="match status" value="1"/>
</dbReference>
<dbReference type="AlphaFoldDB" id="A0A444J9B1"/>
<feature type="non-terminal residue" evidence="2">
    <location>
        <position position="1"/>
    </location>
</feature>
<accession>A0A444J9B1</accession>
<sequence>TVDCGITSAEEVAYAQQLGFRVIITDHHQPSSEPGRILKPMPWLTHARRIASLSIRAYPG</sequence>
<dbReference type="Proteomes" id="UP000287615">
    <property type="component" value="Unassembled WGS sequence"/>
</dbReference>
<evidence type="ECO:0000313" key="3">
    <source>
        <dbReference type="Proteomes" id="UP000287615"/>
    </source>
</evidence>
<gene>
    <name evidence="2" type="ORF">VU00_12261</name>
</gene>
<dbReference type="InterPro" id="IPR038763">
    <property type="entry name" value="DHH_sf"/>
</dbReference>
<proteinExistence type="predicted"/>